<evidence type="ECO:0000313" key="3">
    <source>
        <dbReference type="Proteomes" id="UP000242757"/>
    </source>
</evidence>
<reference evidence="2 3" key="1">
    <citation type="submission" date="2017-08" db="EMBL/GenBank/DDBJ databases">
        <title>A Genome Sequence of Oceanimonas doudoroffii ATCC 27123T.</title>
        <authorList>
            <person name="Brennan M.A."/>
            <person name="Maclea K.S."/>
            <person name="Mcclelland W.D."/>
            <person name="Trachtenberg A.M."/>
        </authorList>
    </citation>
    <scope>NUCLEOTIDE SEQUENCE [LARGE SCALE GENOMIC DNA]</scope>
    <source>
        <strain evidence="2 3">ATCC 27123</strain>
    </source>
</reference>
<evidence type="ECO:0000256" key="1">
    <source>
        <dbReference type="SAM" id="Phobius"/>
    </source>
</evidence>
<dbReference type="OrthoDB" id="185963at2"/>
<dbReference type="InterPro" id="IPR011969">
    <property type="entry name" value="Clan_AA_Asp_peptidase_C"/>
</dbReference>
<keyword evidence="1" id="KW-0472">Membrane</keyword>
<dbReference type="InterPro" id="IPR034122">
    <property type="entry name" value="Retropepsin-like_bacterial"/>
</dbReference>
<dbReference type="AlphaFoldDB" id="A0A233RJM8"/>
<name>A0A233RJM8_9GAMM</name>
<dbReference type="SUPFAM" id="SSF50630">
    <property type="entry name" value="Acid proteases"/>
    <property type="match status" value="1"/>
</dbReference>
<keyword evidence="1" id="KW-0812">Transmembrane</keyword>
<organism evidence="2 3">
    <name type="scientific">Oceanimonas doudoroffii</name>
    <dbReference type="NCBI Taxonomy" id="84158"/>
    <lineage>
        <taxon>Bacteria</taxon>
        <taxon>Pseudomonadati</taxon>
        <taxon>Pseudomonadota</taxon>
        <taxon>Gammaproteobacteria</taxon>
        <taxon>Aeromonadales</taxon>
        <taxon>Aeromonadaceae</taxon>
        <taxon>Oceanimonas</taxon>
    </lineage>
</organism>
<proteinExistence type="predicted"/>
<comment type="caution">
    <text evidence="2">The sequence shown here is derived from an EMBL/GenBank/DDBJ whole genome shotgun (WGS) entry which is preliminary data.</text>
</comment>
<dbReference type="EMBL" id="NBIM01000001">
    <property type="protein sequence ID" value="OXY83589.1"/>
    <property type="molecule type" value="Genomic_DNA"/>
</dbReference>
<dbReference type="Pfam" id="PF13975">
    <property type="entry name" value="gag-asp_proteas"/>
    <property type="match status" value="1"/>
</dbReference>
<gene>
    <name evidence="2" type="ORF">B6S08_08940</name>
</gene>
<sequence>MTQPRDPVRRTGRIMWLLAWLLALMLLTWHFHQRLMLRADTERQVQVVGSDSVVLQQSRHGHYLADGAINGQPVVLLLDTGATQMAVPQAVAARLTLPVGAPLRLSTAAGHVTGYRTRIKTLSLGPFTLYDLDAVIMPGTSDEVLLGMNALRRFELTQRGSQLTMKFLQQAP</sequence>
<evidence type="ECO:0008006" key="4">
    <source>
        <dbReference type="Google" id="ProtNLM"/>
    </source>
</evidence>
<dbReference type="RefSeq" id="WP_094200363.1">
    <property type="nucleotide sequence ID" value="NZ_NBIM01000001.1"/>
</dbReference>
<protein>
    <recommendedName>
        <fullName evidence="4">TIGR02281 family clan AA aspartic protease</fullName>
    </recommendedName>
</protein>
<accession>A0A233RJM8</accession>
<dbReference type="InterPro" id="IPR021109">
    <property type="entry name" value="Peptidase_aspartic_dom_sf"/>
</dbReference>
<evidence type="ECO:0000313" key="2">
    <source>
        <dbReference type="EMBL" id="OXY83589.1"/>
    </source>
</evidence>
<dbReference type="Gene3D" id="2.40.70.10">
    <property type="entry name" value="Acid Proteases"/>
    <property type="match status" value="1"/>
</dbReference>
<keyword evidence="1" id="KW-1133">Transmembrane helix</keyword>
<feature type="transmembrane region" description="Helical" evidence="1">
    <location>
        <begin position="14"/>
        <end position="31"/>
    </location>
</feature>
<dbReference type="CDD" id="cd05483">
    <property type="entry name" value="retropepsin_like_bacteria"/>
    <property type="match status" value="1"/>
</dbReference>
<dbReference type="NCBIfam" id="TIGR02281">
    <property type="entry name" value="clan_AA_DTGA"/>
    <property type="match status" value="1"/>
</dbReference>
<keyword evidence="3" id="KW-1185">Reference proteome</keyword>
<dbReference type="Proteomes" id="UP000242757">
    <property type="component" value="Unassembled WGS sequence"/>
</dbReference>